<feature type="non-terminal residue" evidence="3">
    <location>
        <position position="1"/>
    </location>
</feature>
<name>K1RXJ6_9ZZZZ</name>
<comment type="caution">
    <text evidence="3">The sequence shown here is derived from an EMBL/GenBank/DDBJ whole genome shotgun (WGS) entry which is preliminary data.</text>
</comment>
<dbReference type="GO" id="GO:0016987">
    <property type="term" value="F:sigma factor activity"/>
    <property type="evidence" value="ECO:0007669"/>
    <property type="project" value="InterPro"/>
</dbReference>
<feature type="region of interest" description="Disordered" evidence="1">
    <location>
        <begin position="109"/>
        <end position="131"/>
    </location>
</feature>
<dbReference type="EMBL" id="AJWZ01010604">
    <property type="protein sequence ID" value="EKC47974.1"/>
    <property type="molecule type" value="Genomic_DNA"/>
</dbReference>
<feature type="domain" description="RNA polymerase sigma factor 70 region 1.1" evidence="2">
    <location>
        <begin position="53"/>
        <end position="126"/>
    </location>
</feature>
<evidence type="ECO:0000313" key="3">
    <source>
        <dbReference type="EMBL" id="EKC47974.1"/>
    </source>
</evidence>
<accession>K1RXJ6</accession>
<proteinExistence type="predicted"/>
<evidence type="ECO:0000256" key="1">
    <source>
        <dbReference type="SAM" id="MobiDB-lite"/>
    </source>
</evidence>
<organism evidence="3">
    <name type="scientific">human gut metagenome</name>
    <dbReference type="NCBI Taxonomy" id="408170"/>
    <lineage>
        <taxon>unclassified sequences</taxon>
        <taxon>metagenomes</taxon>
        <taxon>organismal metagenomes</taxon>
    </lineage>
</organism>
<reference evidence="3" key="1">
    <citation type="journal article" date="2013" name="Environ. Microbiol.">
        <title>Microbiota from the distal guts of lean and obese adolescents exhibit partial functional redundancy besides clear differences in community structure.</title>
        <authorList>
            <person name="Ferrer M."/>
            <person name="Ruiz A."/>
            <person name="Lanza F."/>
            <person name="Haange S.B."/>
            <person name="Oberbach A."/>
            <person name="Till H."/>
            <person name="Bargiela R."/>
            <person name="Campoy C."/>
            <person name="Segura M.T."/>
            <person name="Richter M."/>
            <person name="von Bergen M."/>
            <person name="Seifert J."/>
            <person name="Suarez A."/>
        </authorList>
    </citation>
    <scope>NUCLEOTIDE SEQUENCE</scope>
</reference>
<dbReference type="GO" id="GO:0003677">
    <property type="term" value="F:DNA binding"/>
    <property type="evidence" value="ECO:0007669"/>
    <property type="project" value="InterPro"/>
</dbReference>
<gene>
    <name evidence="3" type="ORF">OBE_15425</name>
</gene>
<evidence type="ECO:0000259" key="2">
    <source>
        <dbReference type="Pfam" id="PF03979"/>
    </source>
</evidence>
<dbReference type="Pfam" id="PF03979">
    <property type="entry name" value="Sigma70_r1_1"/>
    <property type="match status" value="1"/>
</dbReference>
<protein>
    <submittedName>
        <fullName evidence="3">RNA polymerase sigma factor RpoD</fullName>
    </submittedName>
</protein>
<sequence length="202" mass="22928">FTSRLHWLFFVYNISSTDKNNFVVSLVCKKHMYDKLSFLVRKDAVLKKEEFTQKVAELIELAHKKEDRLTINEVQDFFKDDDLTEKQKTDVVTELTGKKINITMEVDVNEPKAPKADSAKSDDADNDFPEDGEATVDLVAEPTDEDIAMVAADEGDLLEPTDENFENDEEETVEFDAVDLLEGVGTEDPVRMYLKEIGTVPL</sequence>
<dbReference type="GO" id="GO:0006352">
    <property type="term" value="P:DNA-templated transcription initiation"/>
    <property type="evidence" value="ECO:0007669"/>
    <property type="project" value="InterPro"/>
</dbReference>
<dbReference type="AlphaFoldDB" id="K1RXJ6"/>
<feature type="compositionally biased region" description="Basic and acidic residues" evidence="1">
    <location>
        <begin position="109"/>
        <end position="123"/>
    </location>
</feature>
<dbReference type="InterPro" id="IPR007127">
    <property type="entry name" value="RNA_pol_sigma_70_r1_1"/>
</dbReference>